<protein>
    <submittedName>
        <fullName evidence="11">Bone morphogenetic protein 7</fullName>
    </submittedName>
</protein>
<proteinExistence type="inferred from homology"/>
<dbReference type="PANTHER" id="PTHR11848:SF310">
    <property type="entry name" value="PROTEIN 60A-RELATED"/>
    <property type="match status" value="1"/>
</dbReference>
<keyword evidence="7" id="KW-0325">Glycoprotein</keyword>
<organism evidence="11 12">
    <name type="scientific">Desmophyllum pertusum</name>
    <dbReference type="NCBI Taxonomy" id="174260"/>
    <lineage>
        <taxon>Eukaryota</taxon>
        <taxon>Metazoa</taxon>
        <taxon>Cnidaria</taxon>
        <taxon>Anthozoa</taxon>
        <taxon>Hexacorallia</taxon>
        <taxon>Scleractinia</taxon>
        <taxon>Caryophylliina</taxon>
        <taxon>Caryophylliidae</taxon>
        <taxon>Desmophyllum</taxon>
    </lineage>
</organism>
<dbReference type="PANTHER" id="PTHR11848">
    <property type="entry name" value="TGF-BETA FAMILY"/>
    <property type="match status" value="1"/>
</dbReference>
<evidence type="ECO:0000256" key="3">
    <source>
        <dbReference type="ARBA" id="ARBA00022525"/>
    </source>
</evidence>
<feature type="signal peptide" evidence="9">
    <location>
        <begin position="1"/>
        <end position="23"/>
    </location>
</feature>
<reference evidence="11" key="1">
    <citation type="submission" date="2023-01" db="EMBL/GenBank/DDBJ databases">
        <title>Genome assembly of the deep-sea coral Lophelia pertusa.</title>
        <authorList>
            <person name="Herrera S."/>
            <person name="Cordes E."/>
        </authorList>
    </citation>
    <scope>NUCLEOTIDE SEQUENCE</scope>
    <source>
        <strain evidence="11">USNM1676648</strain>
        <tissue evidence="11">Polyp</tissue>
    </source>
</reference>
<feature type="domain" description="TGF-beta propeptide" evidence="10">
    <location>
        <begin position="83"/>
        <end position="301"/>
    </location>
</feature>
<evidence type="ECO:0000256" key="4">
    <source>
        <dbReference type="ARBA" id="ARBA00022729"/>
    </source>
</evidence>
<evidence type="ECO:0000259" key="10">
    <source>
        <dbReference type="Pfam" id="PF00688"/>
    </source>
</evidence>
<evidence type="ECO:0000256" key="5">
    <source>
        <dbReference type="ARBA" id="ARBA00023030"/>
    </source>
</evidence>
<feature type="region of interest" description="Disordered" evidence="8">
    <location>
        <begin position="51"/>
        <end position="76"/>
    </location>
</feature>
<evidence type="ECO:0000256" key="7">
    <source>
        <dbReference type="ARBA" id="ARBA00023180"/>
    </source>
</evidence>
<keyword evidence="5" id="KW-0339">Growth factor</keyword>
<comment type="similarity">
    <text evidence="2">Belongs to the TGF-beta family.</text>
</comment>
<evidence type="ECO:0000256" key="6">
    <source>
        <dbReference type="ARBA" id="ARBA00023157"/>
    </source>
</evidence>
<accession>A0A9W9ZJD2</accession>
<dbReference type="GO" id="GO:0005615">
    <property type="term" value="C:extracellular space"/>
    <property type="evidence" value="ECO:0007669"/>
    <property type="project" value="TreeGrafter"/>
</dbReference>
<comment type="caution">
    <text evidence="11">The sequence shown here is derived from an EMBL/GenBank/DDBJ whole genome shotgun (WGS) entry which is preliminary data.</text>
</comment>
<dbReference type="InterPro" id="IPR001111">
    <property type="entry name" value="TGF-b_propeptide"/>
</dbReference>
<gene>
    <name evidence="11" type="primary">BMP7</name>
    <name evidence="11" type="ORF">OS493_032468</name>
</gene>
<dbReference type="GO" id="GO:0005125">
    <property type="term" value="F:cytokine activity"/>
    <property type="evidence" value="ECO:0007669"/>
    <property type="project" value="TreeGrafter"/>
</dbReference>
<name>A0A9W9ZJD2_9CNID</name>
<feature type="compositionally biased region" description="Basic residues" evidence="8">
    <location>
        <begin position="51"/>
        <end position="66"/>
    </location>
</feature>
<dbReference type="InterPro" id="IPR015615">
    <property type="entry name" value="TGF-beta-rel"/>
</dbReference>
<dbReference type="Gene3D" id="2.60.120.970">
    <property type="match status" value="1"/>
</dbReference>
<keyword evidence="6" id="KW-1015">Disulfide bond</keyword>
<dbReference type="Pfam" id="PF00688">
    <property type="entry name" value="TGFb_propeptide"/>
    <property type="match status" value="1"/>
</dbReference>
<feature type="chain" id="PRO_5040972239" evidence="9">
    <location>
        <begin position="24"/>
        <end position="352"/>
    </location>
</feature>
<evidence type="ECO:0000313" key="12">
    <source>
        <dbReference type="Proteomes" id="UP001163046"/>
    </source>
</evidence>
<keyword evidence="12" id="KW-1185">Reference proteome</keyword>
<evidence type="ECO:0000256" key="2">
    <source>
        <dbReference type="ARBA" id="ARBA00006656"/>
    </source>
</evidence>
<dbReference type="AlphaFoldDB" id="A0A9W9ZJD2"/>
<comment type="subcellular location">
    <subcellularLocation>
        <location evidence="1">Secreted</location>
    </subcellularLocation>
</comment>
<keyword evidence="3" id="KW-0964">Secreted</keyword>
<dbReference type="Proteomes" id="UP001163046">
    <property type="component" value="Unassembled WGS sequence"/>
</dbReference>
<evidence type="ECO:0000256" key="9">
    <source>
        <dbReference type="SAM" id="SignalP"/>
    </source>
</evidence>
<evidence type="ECO:0000256" key="1">
    <source>
        <dbReference type="ARBA" id="ARBA00004613"/>
    </source>
</evidence>
<evidence type="ECO:0000313" key="11">
    <source>
        <dbReference type="EMBL" id="KAJ7382833.1"/>
    </source>
</evidence>
<dbReference type="GO" id="GO:0008083">
    <property type="term" value="F:growth factor activity"/>
    <property type="evidence" value="ECO:0007669"/>
    <property type="project" value="UniProtKB-KW"/>
</dbReference>
<dbReference type="OrthoDB" id="5987191at2759"/>
<sequence>MDCLYRLLIVSFVLLYASPRSDKVTEASAKVGKNGSAEELDSGILNRLSFSRRPRINNPRHPHSSQKKVDATEAPSVVKNGTTSTKLQREILNLLGLPRRPRLSLNTRLHGRKMSAPRYMIDLYNSLENNVTVTDGGGFCCNDTVTDSRAAGADTIMSYLNHVRGARPKISKRHATFRFKMETPAGEMITASEFRIYKEQIFHGQRPISWRNSTYLIKLYQVVHPARILELLETRVLRSWESGWQEFDITPAGRAWAKEANQNYGIELSVQTLAGVELNASSAGFVGFHGPQEKRPFLVSFYRRGRRARCNVYTILPSKAALASFIARDTAFAGTTVYQRGWHVQEFQLQEL</sequence>
<evidence type="ECO:0000256" key="8">
    <source>
        <dbReference type="SAM" id="MobiDB-lite"/>
    </source>
</evidence>
<dbReference type="EMBL" id="MU825913">
    <property type="protein sequence ID" value="KAJ7382833.1"/>
    <property type="molecule type" value="Genomic_DNA"/>
</dbReference>
<keyword evidence="4 9" id="KW-0732">Signal</keyword>